<keyword evidence="1" id="KW-0808">Transferase</keyword>
<evidence type="ECO:0000256" key="2">
    <source>
        <dbReference type="SAM" id="MobiDB-lite"/>
    </source>
</evidence>
<organism evidence="4 5">
    <name type="scientific">Knipowitschia caucasica</name>
    <name type="common">Caucasian dwarf goby</name>
    <name type="synonym">Pomatoschistus caucasicus</name>
    <dbReference type="NCBI Taxonomy" id="637954"/>
    <lineage>
        <taxon>Eukaryota</taxon>
        <taxon>Metazoa</taxon>
        <taxon>Chordata</taxon>
        <taxon>Craniata</taxon>
        <taxon>Vertebrata</taxon>
        <taxon>Euteleostomi</taxon>
        <taxon>Actinopterygii</taxon>
        <taxon>Neopterygii</taxon>
        <taxon>Teleostei</taxon>
        <taxon>Neoteleostei</taxon>
        <taxon>Acanthomorphata</taxon>
        <taxon>Gobiaria</taxon>
        <taxon>Gobiiformes</taxon>
        <taxon>Gobioidei</taxon>
        <taxon>Gobiidae</taxon>
        <taxon>Gobiinae</taxon>
        <taxon>Knipowitschia</taxon>
    </lineage>
</organism>
<dbReference type="Gene3D" id="3.40.50.150">
    <property type="entry name" value="Vaccinia Virus protein VP39"/>
    <property type="match status" value="1"/>
</dbReference>
<reference evidence="4 5" key="1">
    <citation type="submission" date="2024-04" db="EMBL/GenBank/DDBJ databases">
        <authorList>
            <person name="Waldvogel A.-M."/>
            <person name="Schoenle A."/>
        </authorList>
    </citation>
    <scope>NUCLEOTIDE SEQUENCE [LARGE SCALE GENOMIC DNA]</scope>
</reference>
<dbReference type="GO" id="GO:0003723">
    <property type="term" value="F:RNA binding"/>
    <property type="evidence" value="ECO:0007669"/>
    <property type="project" value="UniProtKB-UniRule"/>
</dbReference>
<keyword evidence="1" id="KW-0694">RNA-binding</keyword>
<dbReference type="AlphaFoldDB" id="A0AAV2MJM9"/>
<dbReference type="PROSITE" id="PS51686">
    <property type="entry name" value="SAM_MT_RSMB_NOP"/>
    <property type="match status" value="1"/>
</dbReference>
<comment type="caution">
    <text evidence="1">Lacks conserved residue(s) required for the propagation of feature annotation.</text>
</comment>
<dbReference type="PANTHER" id="PTHR14663:SF2">
    <property type="entry name" value="METHYLTRANSFERASE NSUN7-RELATED"/>
    <property type="match status" value="1"/>
</dbReference>
<sequence length="699" mass="78913">MEGDCVHLEHLEHSASGHTCEGFSDRVYLLASVIFQNNYLEKPASQRLVNYGNERGLTLPQVPDSAMQLAAYKLVYNAFKYQELLEYILLDSRFYLTQPLPDDQMSLVVVMLYDFQDRKFLPRKCKKTDAKIAEVRDVELHLLRFTAKFAASLARWRIKHQVLSIESMLPETVRIKQERASSLMLYTWVNSLKSSLDEVQSELRRAGFSRVRSVGKLLGKTFCLDLHCEDMVVFPAHAKAQLDLTDLLRDHKLIVQDKACCFGPNAVNRLYRETEKGDVLMAGCFSGLTVAHTASLIAMKQKNTEKRKTTVFVCVGDCTEAQRRRLQHLVNATGCKNVKLIPGSIQSLDRTNKQFKKVCVIFLSPKSSLSAISNPVEFILQEDRDTEMLQDLAQGSIAKSKLEALVVQQKKDIDHAMKFPSILSLIYTTYSLNPEENEEVARAVLEPACKCGESSISQSSLPTFSLPTFTSSLDSEELFFKLEPTEHYNGCFMAVFTREAPQDVKNSATEDPVENTTEKPQRRRYQSRQTRLRKKDTKSISSNSSSSSGTSLNKCAAPSAKTKESAQLLLARKNSRDSQKSQTIEKSKSWSNTIIHPHHLPHENVPKLKESTAIVLPKTNSIGFMRSSKLEAYGTSSSRKKAAHLYPASRDVHKPTVISLPQVEFPALFPPHKSSQRTWAPFQQSQVKVLAQKVFHSRR</sequence>
<gene>
    <name evidence="4" type="ORF">KC01_LOCUS39506</name>
</gene>
<dbReference type="InterPro" id="IPR042620">
    <property type="entry name" value="NSUN7"/>
</dbReference>
<dbReference type="InterPro" id="IPR001678">
    <property type="entry name" value="MeTrfase_RsmB-F_NOP2_dom"/>
</dbReference>
<dbReference type="InterPro" id="IPR029063">
    <property type="entry name" value="SAM-dependent_MTases_sf"/>
</dbReference>
<keyword evidence="1" id="KW-0949">S-adenosyl-L-methionine</keyword>
<dbReference type="GO" id="GO:0008168">
    <property type="term" value="F:methyltransferase activity"/>
    <property type="evidence" value="ECO:0007669"/>
    <property type="project" value="UniProtKB-KW"/>
</dbReference>
<evidence type="ECO:0000313" key="4">
    <source>
        <dbReference type="EMBL" id="CAL1613261.1"/>
    </source>
</evidence>
<dbReference type="PANTHER" id="PTHR14663">
    <property type="entry name" value="METHYLTRANSFERASE NSUN7-RELATED"/>
    <property type="match status" value="1"/>
</dbReference>
<dbReference type="Proteomes" id="UP001497482">
    <property type="component" value="Chromosome 8"/>
</dbReference>
<protein>
    <recommendedName>
        <fullName evidence="3">SAM-dependent MTase RsmB/NOP-type domain-containing protein</fullName>
    </recommendedName>
</protein>
<evidence type="ECO:0000256" key="1">
    <source>
        <dbReference type="PROSITE-ProRule" id="PRU01023"/>
    </source>
</evidence>
<keyword evidence="1" id="KW-0489">Methyltransferase</keyword>
<keyword evidence="5" id="KW-1185">Reference proteome</keyword>
<evidence type="ECO:0000313" key="5">
    <source>
        <dbReference type="Proteomes" id="UP001497482"/>
    </source>
</evidence>
<dbReference type="Gene3D" id="3.30.70.1170">
    <property type="entry name" value="Sun protein, domain 3"/>
    <property type="match status" value="1"/>
</dbReference>
<feature type="compositionally biased region" description="Low complexity" evidence="2">
    <location>
        <begin position="539"/>
        <end position="551"/>
    </location>
</feature>
<dbReference type="InterPro" id="IPR049561">
    <property type="entry name" value="NSUN5_7_fdxn-like"/>
</dbReference>
<proteinExistence type="inferred from homology"/>
<feature type="domain" description="SAM-dependent MTase RsmB/NOP-type" evidence="3">
    <location>
        <begin position="175"/>
        <end position="499"/>
    </location>
</feature>
<dbReference type="GO" id="GO:0032259">
    <property type="term" value="P:methylation"/>
    <property type="evidence" value="ECO:0007669"/>
    <property type="project" value="UniProtKB-KW"/>
</dbReference>
<accession>A0AAV2MJM9</accession>
<name>A0AAV2MJM9_KNICA</name>
<dbReference type="SUPFAM" id="SSF53335">
    <property type="entry name" value="S-adenosyl-L-methionine-dependent methyltransferases"/>
    <property type="match status" value="1"/>
</dbReference>
<feature type="compositionally biased region" description="Basic and acidic residues" evidence="2">
    <location>
        <begin position="574"/>
        <end position="588"/>
    </location>
</feature>
<dbReference type="Pfam" id="PF21148">
    <property type="entry name" value="NSUN5_fdxn-like"/>
    <property type="match status" value="1"/>
</dbReference>
<comment type="similarity">
    <text evidence="1">Belongs to the class I-like SAM-binding methyltransferase superfamily. RsmB/NOP family.</text>
</comment>
<feature type="compositionally biased region" description="Basic residues" evidence="2">
    <location>
        <begin position="521"/>
        <end position="536"/>
    </location>
</feature>
<feature type="region of interest" description="Disordered" evidence="2">
    <location>
        <begin position="503"/>
        <end position="598"/>
    </location>
</feature>
<dbReference type="EMBL" id="OZ035830">
    <property type="protein sequence ID" value="CAL1613261.1"/>
    <property type="molecule type" value="Genomic_DNA"/>
</dbReference>
<evidence type="ECO:0000259" key="3">
    <source>
        <dbReference type="PROSITE" id="PS51686"/>
    </source>
</evidence>
<feature type="binding site" evidence="1">
    <location>
        <position position="317"/>
    </location>
    <ligand>
        <name>S-adenosyl-L-methionine</name>
        <dbReference type="ChEBI" id="CHEBI:59789"/>
    </ligand>
</feature>